<dbReference type="AntiFam" id="ANF00237">
    <property type="entry name" value="Shadow ORF (opposite ahcY)"/>
</dbReference>
<dbReference type="Proteomes" id="UP001279734">
    <property type="component" value="Unassembled WGS sequence"/>
</dbReference>
<dbReference type="AlphaFoldDB" id="A0AAD3SWZ9"/>
<feature type="region of interest" description="Disordered" evidence="1">
    <location>
        <begin position="1"/>
        <end position="22"/>
    </location>
</feature>
<proteinExistence type="predicted"/>
<name>A0AAD3SWZ9_NEPGR</name>
<keyword evidence="3" id="KW-1185">Reference proteome</keyword>
<evidence type="ECO:0000313" key="3">
    <source>
        <dbReference type="Proteomes" id="UP001279734"/>
    </source>
</evidence>
<sequence length="101" mass="11130">MLQEHQRTSATRAEGFDKYGGLDGHVKGSGDLSALQRQRRAELGVAGHETGHFDLDEVYLEAAEVGMRHVLDLVIPAGGRFLCLQRHFCLSDLRSGGKRLI</sequence>
<reference evidence="2" key="1">
    <citation type="submission" date="2023-05" db="EMBL/GenBank/DDBJ databases">
        <title>Nepenthes gracilis genome sequencing.</title>
        <authorList>
            <person name="Fukushima K."/>
        </authorList>
    </citation>
    <scope>NUCLEOTIDE SEQUENCE</scope>
    <source>
        <strain evidence="2">SING2019-196</strain>
    </source>
</reference>
<organism evidence="2 3">
    <name type="scientific">Nepenthes gracilis</name>
    <name type="common">Slender pitcher plant</name>
    <dbReference type="NCBI Taxonomy" id="150966"/>
    <lineage>
        <taxon>Eukaryota</taxon>
        <taxon>Viridiplantae</taxon>
        <taxon>Streptophyta</taxon>
        <taxon>Embryophyta</taxon>
        <taxon>Tracheophyta</taxon>
        <taxon>Spermatophyta</taxon>
        <taxon>Magnoliopsida</taxon>
        <taxon>eudicotyledons</taxon>
        <taxon>Gunneridae</taxon>
        <taxon>Pentapetalae</taxon>
        <taxon>Caryophyllales</taxon>
        <taxon>Nepenthaceae</taxon>
        <taxon>Nepenthes</taxon>
    </lineage>
</organism>
<evidence type="ECO:0000256" key="1">
    <source>
        <dbReference type="SAM" id="MobiDB-lite"/>
    </source>
</evidence>
<dbReference type="EMBL" id="BSYO01000019">
    <property type="protein sequence ID" value="GMH18609.1"/>
    <property type="molecule type" value="Genomic_DNA"/>
</dbReference>
<gene>
    <name evidence="2" type="ORF">Nepgr_020450</name>
</gene>
<comment type="caution">
    <text evidence="2">The sequence shown here is derived from an EMBL/GenBank/DDBJ whole genome shotgun (WGS) entry which is preliminary data.</text>
</comment>
<accession>A0AAD3SWZ9</accession>
<evidence type="ECO:0000313" key="2">
    <source>
        <dbReference type="EMBL" id="GMH18609.1"/>
    </source>
</evidence>
<protein>
    <submittedName>
        <fullName evidence="2">Uncharacterized protein</fullName>
    </submittedName>
</protein>